<keyword evidence="4" id="KW-1185">Reference proteome</keyword>
<reference evidence="3 4" key="1">
    <citation type="submission" date="2018-08" db="EMBL/GenBank/DDBJ databases">
        <title>Wenzhouxiangella salilacus sp. nov., a novel bacterium isolated from a saline lake in Xinjiang Province, China.</title>
        <authorList>
            <person name="Han S."/>
        </authorList>
    </citation>
    <scope>NUCLEOTIDE SEQUENCE [LARGE SCALE GENOMIC DNA]</scope>
    <source>
        <strain evidence="3 4">XDB06</strain>
    </source>
</reference>
<dbReference type="OrthoDB" id="9806665at2"/>
<evidence type="ECO:0000313" key="3">
    <source>
        <dbReference type="EMBL" id="RFF29907.1"/>
    </source>
</evidence>
<proteinExistence type="inferred from homology"/>
<accession>A0A3E1K896</accession>
<keyword evidence="2" id="KW-0472">Membrane</keyword>
<dbReference type="InterPro" id="IPR003425">
    <property type="entry name" value="CCB3/YggT"/>
</dbReference>
<dbReference type="PANTHER" id="PTHR33219:SF14">
    <property type="entry name" value="PROTEIN COFACTOR ASSEMBLY OF COMPLEX C SUBUNIT B CCB3, CHLOROPLASTIC-RELATED"/>
    <property type="match status" value="1"/>
</dbReference>
<comment type="similarity">
    <text evidence="1">Belongs to the YggT family.</text>
</comment>
<organism evidence="3 4">
    <name type="scientific">Wenzhouxiangella sediminis</name>
    <dbReference type="NCBI Taxonomy" id="1792836"/>
    <lineage>
        <taxon>Bacteria</taxon>
        <taxon>Pseudomonadati</taxon>
        <taxon>Pseudomonadota</taxon>
        <taxon>Gammaproteobacteria</taxon>
        <taxon>Chromatiales</taxon>
        <taxon>Wenzhouxiangellaceae</taxon>
        <taxon>Wenzhouxiangella</taxon>
    </lineage>
</organism>
<dbReference type="AlphaFoldDB" id="A0A3E1K896"/>
<keyword evidence="2" id="KW-0812">Transmembrane</keyword>
<evidence type="ECO:0000313" key="4">
    <source>
        <dbReference type="Proteomes" id="UP000260351"/>
    </source>
</evidence>
<protein>
    <submittedName>
        <fullName evidence="3">YggT family protein</fullName>
    </submittedName>
</protein>
<feature type="transmembrane region" description="Helical" evidence="2">
    <location>
        <begin position="162"/>
        <end position="179"/>
    </location>
</feature>
<keyword evidence="2" id="KW-1133">Transmembrane helix</keyword>
<sequence>MGGSANQAFSFLIETLFQLYLAALMLRVLLEAFGADYYNPICQALIRITDPLVKPLSKLIPRVGSVSLAGIAWLYILELVLLVVLMTLNGWAMDWSVLFLLAALRLMRMLLVLYLVLIIVNVILSWVGQGFRHPIVPLIYQLTEPVLAPIRRILPPLGGFDLSPLLAIIVIQFLIILLGV</sequence>
<dbReference type="PANTHER" id="PTHR33219">
    <property type="entry name" value="YLMG HOMOLOG PROTEIN 2, CHLOROPLASTIC"/>
    <property type="match status" value="1"/>
</dbReference>
<feature type="transmembrane region" description="Helical" evidence="2">
    <location>
        <begin position="111"/>
        <end position="128"/>
    </location>
</feature>
<comment type="caution">
    <text evidence="3">The sequence shown here is derived from an EMBL/GenBank/DDBJ whole genome shotgun (WGS) entry which is preliminary data.</text>
</comment>
<dbReference type="Pfam" id="PF02325">
    <property type="entry name" value="CCB3_YggT"/>
    <property type="match status" value="2"/>
</dbReference>
<gene>
    <name evidence="3" type="ORF">DZC52_10750</name>
</gene>
<dbReference type="Proteomes" id="UP000260351">
    <property type="component" value="Unassembled WGS sequence"/>
</dbReference>
<feature type="transmembrane region" description="Helical" evidence="2">
    <location>
        <begin position="17"/>
        <end position="38"/>
    </location>
</feature>
<feature type="transmembrane region" description="Helical" evidence="2">
    <location>
        <begin position="82"/>
        <end position="104"/>
    </location>
</feature>
<evidence type="ECO:0000256" key="1">
    <source>
        <dbReference type="ARBA" id="ARBA00010894"/>
    </source>
</evidence>
<dbReference type="EMBL" id="QUZK01000041">
    <property type="protein sequence ID" value="RFF29907.1"/>
    <property type="molecule type" value="Genomic_DNA"/>
</dbReference>
<name>A0A3E1K896_9GAMM</name>
<dbReference type="GO" id="GO:0016020">
    <property type="term" value="C:membrane"/>
    <property type="evidence" value="ECO:0007669"/>
    <property type="project" value="InterPro"/>
</dbReference>
<dbReference type="RefSeq" id="WP_116651141.1">
    <property type="nucleotide sequence ID" value="NZ_QUZK01000041.1"/>
</dbReference>
<evidence type="ECO:0000256" key="2">
    <source>
        <dbReference type="SAM" id="Phobius"/>
    </source>
</evidence>